<dbReference type="SMART" id="SM00086">
    <property type="entry name" value="PAC"/>
    <property type="match status" value="1"/>
</dbReference>
<evidence type="ECO:0000259" key="9">
    <source>
        <dbReference type="PROSITE" id="PS50109"/>
    </source>
</evidence>
<keyword evidence="8" id="KW-1133">Transmembrane helix</keyword>
<sequence length="597" mass="67807">MAIVPTAIIGVFLVAVLMHFLTKYALDSILKDTPEHVQIVNLALYRIDVFTIVLAIIATAIFIWITIIRFKKLAEADIGKYLQAMDSARSHIIMTDAEGAIIYANKGAEDITGYTFEEMRGNTSRLWGGLMPREFYKDLWRTVKTELKPFRAEVKNRRKNQDEYYALVCITPILNKAKRLTGFVVTEEDITGQINNQKYTQLQYELISILSGENLTDAMLRDILLKIAESFSWSFAAIWILSDTDGTLHCAYLWSSKTDQYASFEKITRQITFKPRVGLPGRVYATCRPHWIVDAVHDPNFPRAPYAAEVGLHTGFAFPIFVGNRVYAVLEFFSEEKLPQDEQMLKSYMLIGNQMGQYKLRNDEREKLDIAKSEFISLASHQLRTPIAGLCWLIEAMQFNSANLTPKQKEYLNNLSGQSKRMIELVEDLLNISRIELKSPAMADRRIIKIGEFADKFIKSMTSYATLNKHTMSLEDKVGASVAVEANERALNIVMQNLASNAVDYSPENTAVAIVIERADDFIKISIFNRGPAISEDEQPHLFERFYRGKSGKKMKAEGSGLGLYICKKIIEEFGGKIGFESKEGQDTCFWFTIPLK</sequence>
<dbReference type="PANTHER" id="PTHR45453:SF1">
    <property type="entry name" value="PHOSPHATE REGULON SENSOR PROTEIN PHOR"/>
    <property type="match status" value="1"/>
</dbReference>
<dbReference type="SUPFAM" id="SSF47384">
    <property type="entry name" value="Homodimeric domain of signal transducing histidine kinase"/>
    <property type="match status" value="1"/>
</dbReference>
<dbReference type="PRINTS" id="PR00344">
    <property type="entry name" value="BCTRLSENSOR"/>
</dbReference>
<feature type="transmembrane region" description="Helical" evidence="8">
    <location>
        <begin position="47"/>
        <end position="67"/>
    </location>
</feature>
<dbReference type="CDD" id="cd00082">
    <property type="entry name" value="HisKA"/>
    <property type="match status" value="1"/>
</dbReference>
<dbReference type="FunFam" id="3.30.565.10:FF:000006">
    <property type="entry name" value="Sensor histidine kinase WalK"/>
    <property type="match status" value="1"/>
</dbReference>
<dbReference type="Gene3D" id="3.30.450.40">
    <property type="match status" value="1"/>
</dbReference>
<evidence type="ECO:0000259" key="10">
    <source>
        <dbReference type="PROSITE" id="PS50112"/>
    </source>
</evidence>
<dbReference type="SUPFAM" id="SSF55874">
    <property type="entry name" value="ATPase domain of HSP90 chaperone/DNA topoisomerase II/histidine kinase"/>
    <property type="match status" value="1"/>
</dbReference>
<dbReference type="CDD" id="cd00130">
    <property type="entry name" value="PAS"/>
    <property type="match status" value="1"/>
</dbReference>
<evidence type="ECO:0000256" key="4">
    <source>
        <dbReference type="ARBA" id="ARBA00022679"/>
    </source>
</evidence>
<evidence type="ECO:0000313" key="11">
    <source>
        <dbReference type="EMBL" id="OGN08435.1"/>
    </source>
</evidence>
<evidence type="ECO:0000256" key="8">
    <source>
        <dbReference type="SAM" id="Phobius"/>
    </source>
</evidence>
<reference evidence="11 12" key="1">
    <citation type="journal article" date="2016" name="Nat. Commun.">
        <title>Thousands of microbial genomes shed light on interconnected biogeochemical processes in an aquifer system.</title>
        <authorList>
            <person name="Anantharaman K."/>
            <person name="Brown C.T."/>
            <person name="Hug L.A."/>
            <person name="Sharon I."/>
            <person name="Castelle C.J."/>
            <person name="Probst A.J."/>
            <person name="Thomas B.C."/>
            <person name="Singh A."/>
            <person name="Wilkins M.J."/>
            <person name="Karaoz U."/>
            <person name="Brodie E.L."/>
            <person name="Williams K.H."/>
            <person name="Hubbard S.S."/>
            <person name="Banfield J.F."/>
        </authorList>
    </citation>
    <scope>NUCLEOTIDE SEQUENCE [LARGE SCALE GENOMIC DNA]</scope>
</reference>
<dbReference type="GO" id="GO:0000155">
    <property type="term" value="F:phosphorelay sensor kinase activity"/>
    <property type="evidence" value="ECO:0007669"/>
    <property type="project" value="InterPro"/>
</dbReference>
<dbReference type="SMART" id="SM00388">
    <property type="entry name" value="HisKA"/>
    <property type="match status" value="1"/>
</dbReference>
<dbReference type="InterPro" id="IPR035965">
    <property type="entry name" value="PAS-like_dom_sf"/>
</dbReference>
<dbReference type="SMART" id="SM00387">
    <property type="entry name" value="HATPase_c"/>
    <property type="match status" value="1"/>
</dbReference>
<evidence type="ECO:0000256" key="3">
    <source>
        <dbReference type="ARBA" id="ARBA00022553"/>
    </source>
</evidence>
<dbReference type="GO" id="GO:0005886">
    <property type="term" value="C:plasma membrane"/>
    <property type="evidence" value="ECO:0007669"/>
    <property type="project" value="TreeGrafter"/>
</dbReference>
<dbReference type="Pfam" id="PF02518">
    <property type="entry name" value="HATPase_c"/>
    <property type="match status" value="1"/>
</dbReference>
<keyword evidence="4" id="KW-0808">Transferase</keyword>
<dbReference type="InterPro" id="IPR036097">
    <property type="entry name" value="HisK_dim/P_sf"/>
</dbReference>
<dbReference type="InterPro" id="IPR029016">
    <property type="entry name" value="GAF-like_dom_sf"/>
</dbReference>
<evidence type="ECO:0000256" key="7">
    <source>
        <dbReference type="ARBA" id="ARBA00023136"/>
    </source>
</evidence>
<dbReference type="InterPro" id="IPR001610">
    <property type="entry name" value="PAC"/>
</dbReference>
<dbReference type="PANTHER" id="PTHR45453">
    <property type="entry name" value="PHOSPHATE REGULON SENSOR PROTEIN PHOR"/>
    <property type="match status" value="1"/>
</dbReference>
<evidence type="ECO:0000313" key="12">
    <source>
        <dbReference type="Proteomes" id="UP000178023"/>
    </source>
</evidence>
<dbReference type="SMART" id="SM00091">
    <property type="entry name" value="PAS"/>
    <property type="match status" value="1"/>
</dbReference>
<keyword evidence="6" id="KW-0902">Two-component regulatory system</keyword>
<dbReference type="PROSITE" id="PS50109">
    <property type="entry name" value="HIS_KIN"/>
    <property type="match status" value="1"/>
</dbReference>
<dbReference type="Pfam" id="PF00512">
    <property type="entry name" value="HisKA"/>
    <property type="match status" value="1"/>
</dbReference>
<keyword evidence="8" id="KW-0812">Transmembrane</keyword>
<feature type="domain" description="Histidine kinase" evidence="9">
    <location>
        <begin position="378"/>
        <end position="597"/>
    </location>
</feature>
<dbReference type="InterPro" id="IPR036890">
    <property type="entry name" value="HATPase_C_sf"/>
</dbReference>
<gene>
    <name evidence="11" type="ORF">A2750_01800</name>
</gene>
<dbReference type="Proteomes" id="UP000178023">
    <property type="component" value="Unassembled WGS sequence"/>
</dbReference>
<dbReference type="CDD" id="cd00075">
    <property type="entry name" value="HATPase"/>
    <property type="match status" value="1"/>
</dbReference>
<dbReference type="AlphaFoldDB" id="A0A1F8F5K6"/>
<proteinExistence type="predicted"/>
<dbReference type="Gene3D" id="1.10.287.130">
    <property type="match status" value="1"/>
</dbReference>
<dbReference type="InterPro" id="IPR000014">
    <property type="entry name" value="PAS"/>
</dbReference>
<evidence type="ECO:0000256" key="1">
    <source>
        <dbReference type="ARBA" id="ARBA00000085"/>
    </source>
</evidence>
<dbReference type="Pfam" id="PF13426">
    <property type="entry name" value="PAS_9"/>
    <property type="match status" value="1"/>
</dbReference>
<comment type="caution">
    <text evidence="11">The sequence shown here is derived from an EMBL/GenBank/DDBJ whole genome shotgun (WGS) entry which is preliminary data.</text>
</comment>
<feature type="domain" description="PAS" evidence="10">
    <location>
        <begin position="77"/>
        <end position="123"/>
    </location>
</feature>
<dbReference type="InterPro" id="IPR050351">
    <property type="entry name" value="BphY/WalK/GraS-like"/>
</dbReference>
<comment type="catalytic activity">
    <reaction evidence="1">
        <text>ATP + protein L-histidine = ADP + protein N-phospho-L-histidine.</text>
        <dbReference type="EC" id="2.7.13.3"/>
    </reaction>
</comment>
<dbReference type="InterPro" id="IPR003018">
    <property type="entry name" value="GAF"/>
</dbReference>
<dbReference type="GO" id="GO:0016036">
    <property type="term" value="P:cellular response to phosphate starvation"/>
    <property type="evidence" value="ECO:0007669"/>
    <property type="project" value="TreeGrafter"/>
</dbReference>
<keyword evidence="3" id="KW-0597">Phosphoprotein</keyword>
<evidence type="ECO:0000256" key="6">
    <source>
        <dbReference type="ARBA" id="ARBA00023012"/>
    </source>
</evidence>
<dbReference type="InterPro" id="IPR003594">
    <property type="entry name" value="HATPase_dom"/>
</dbReference>
<dbReference type="SUPFAM" id="SSF55785">
    <property type="entry name" value="PYP-like sensor domain (PAS domain)"/>
    <property type="match status" value="1"/>
</dbReference>
<accession>A0A1F8F5K6</accession>
<evidence type="ECO:0000256" key="2">
    <source>
        <dbReference type="ARBA" id="ARBA00012438"/>
    </source>
</evidence>
<dbReference type="EMBL" id="MGJL01000004">
    <property type="protein sequence ID" value="OGN08435.1"/>
    <property type="molecule type" value="Genomic_DNA"/>
</dbReference>
<protein>
    <recommendedName>
        <fullName evidence="2">histidine kinase</fullName>
        <ecNumber evidence="2">2.7.13.3</ecNumber>
    </recommendedName>
</protein>
<dbReference type="NCBIfam" id="TIGR00229">
    <property type="entry name" value="sensory_box"/>
    <property type="match status" value="1"/>
</dbReference>
<dbReference type="SUPFAM" id="SSF55781">
    <property type="entry name" value="GAF domain-like"/>
    <property type="match status" value="1"/>
</dbReference>
<keyword evidence="5" id="KW-0418">Kinase</keyword>
<dbReference type="Gene3D" id="3.30.565.10">
    <property type="entry name" value="Histidine kinase-like ATPase, C-terminal domain"/>
    <property type="match status" value="1"/>
</dbReference>
<organism evidence="11 12">
    <name type="scientific">Candidatus Yanofskybacteria bacterium RIFCSPHIGHO2_01_FULL_45_42</name>
    <dbReference type="NCBI Taxonomy" id="1802671"/>
    <lineage>
        <taxon>Bacteria</taxon>
        <taxon>Candidatus Yanofskyibacteriota</taxon>
    </lineage>
</organism>
<dbReference type="EC" id="2.7.13.3" evidence="2"/>
<name>A0A1F8F5K6_9BACT</name>
<feature type="transmembrane region" description="Helical" evidence="8">
    <location>
        <begin position="6"/>
        <end position="26"/>
    </location>
</feature>
<dbReference type="GO" id="GO:0004721">
    <property type="term" value="F:phosphoprotein phosphatase activity"/>
    <property type="evidence" value="ECO:0007669"/>
    <property type="project" value="TreeGrafter"/>
</dbReference>
<dbReference type="InterPro" id="IPR005467">
    <property type="entry name" value="His_kinase_dom"/>
</dbReference>
<keyword evidence="7 8" id="KW-0472">Membrane</keyword>
<dbReference type="Gene3D" id="3.30.450.20">
    <property type="entry name" value="PAS domain"/>
    <property type="match status" value="1"/>
</dbReference>
<dbReference type="PROSITE" id="PS50112">
    <property type="entry name" value="PAS"/>
    <property type="match status" value="1"/>
</dbReference>
<dbReference type="InterPro" id="IPR004358">
    <property type="entry name" value="Sig_transdc_His_kin-like_C"/>
</dbReference>
<dbReference type="Pfam" id="PF13185">
    <property type="entry name" value="GAF_2"/>
    <property type="match status" value="1"/>
</dbReference>
<evidence type="ECO:0000256" key="5">
    <source>
        <dbReference type="ARBA" id="ARBA00022777"/>
    </source>
</evidence>
<dbReference type="InterPro" id="IPR003661">
    <property type="entry name" value="HisK_dim/P_dom"/>
</dbReference>